<organism evidence="6 7">
    <name type="scientific">Chengkuizengella marina</name>
    <dbReference type="NCBI Taxonomy" id="2507566"/>
    <lineage>
        <taxon>Bacteria</taxon>
        <taxon>Bacillati</taxon>
        <taxon>Bacillota</taxon>
        <taxon>Bacilli</taxon>
        <taxon>Bacillales</taxon>
        <taxon>Paenibacillaceae</taxon>
        <taxon>Chengkuizengella</taxon>
    </lineage>
</organism>
<sequence length="207" mass="24262">MPTTKLYVARHGQTEWNLEKRMQGHKDSPLTSLGIQQAEWLGESLNDTVIDIIYTSSSGRTRETAKLVRNQREIEIIPSDVLKEINMGEWEGQIISELEQKYPEQHHAFWKTPHLYESMGGETFQDLHNRVIPFVKDILLKHQGKTILIVTHGLTLKTIMSYFEKKELIDFWDSPHIYQTSLSMIEFERNEPFIRLYGDTSHYKELS</sequence>
<dbReference type="SUPFAM" id="SSF53254">
    <property type="entry name" value="Phosphoglycerate mutase-like"/>
    <property type="match status" value="1"/>
</dbReference>
<feature type="binding site" evidence="4">
    <location>
        <begin position="10"/>
        <end position="17"/>
    </location>
    <ligand>
        <name>substrate</name>
    </ligand>
</feature>
<keyword evidence="7" id="KW-1185">Reference proteome</keyword>
<evidence type="ECO:0000256" key="4">
    <source>
        <dbReference type="PIRSR" id="PIRSR613078-2"/>
    </source>
</evidence>
<evidence type="ECO:0000256" key="1">
    <source>
        <dbReference type="ARBA" id="ARBA00023152"/>
    </source>
</evidence>
<feature type="binding site" evidence="4">
    <location>
        <position position="60"/>
    </location>
    <ligand>
        <name>substrate</name>
    </ligand>
</feature>
<dbReference type="AlphaFoldDB" id="A0A6N9PWZ0"/>
<feature type="active site" description="Tele-phosphohistidine intermediate" evidence="3">
    <location>
        <position position="11"/>
    </location>
</feature>
<dbReference type="GO" id="GO:0005737">
    <property type="term" value="C:cytoplasm"/>
    <property type="evidence" value="ECO:0007669"/>
    <property type="project" value="TreeGrafter"/>
</dbReference>
<evidence type="ECO:0000256" key="2">
    <source>
        <dbReference type="ARBA" id="ARBA00023235"/>
    </source>
</evidence>
<comment type="caution">
    <text evidence="6">The sequence shown here is derived from an EMBL/GenBank/DDBJ whole genome shotgun (WGS) entry which is preliminary data.</text>
</comment>
<dbReference type="GO" id="GO:0016791">
    <property type="term" value="F:phosphatase activity"/>
    <property type="evidence" value="ECO:0007669"/>
    <property type="project" value="TreeGrafter"/>
</dbReference>
<evidence type="ECO:0000313" key="6">
    <source>
        <dbReference type="EMBL" id="NBI28029.1"/>
    </source>
</evidence>
<dbReference type="OrthoDB" id="9782128at2"/>
<proteinExistence type="predicted"/>
<dbReference type="Gene3D" id="3.40.50.1240">
    <property type="entry name" value="Phosphoglycerate mutase-like"/>
    <property type="match status" value="1"/>
</dbReference>
<evidence type="ECO:0000313" key="7">
    <source>
        <dbReference type="Proteomes" id="UP000448943"/>
    </source>
</evidence>
<name>A0A6N9PWZ0_9BACL</name>
<evidence type="ECO:0000256" key="3">
    <source>
        <dbReference type="PIRSR" id="PIRSR613078-1"/>
    </source>
</evidence>
<accession>A0A6N9PWZ0</accession>
<dbReference type="InterPro" id="IPR029033">
    <property type="entry name" value="His_PPase_superfam"/>
</dbReference>
<gene>
    <name evidence="6" type="ORF">ERL59_03520</name>
</gene>
<dbReference type="InterPro" id="IPR001345">
    <property type="entry name" value="PG/BPGM_mutase_AS"/>
</dbReference>
<dbReference type="Proteomes" id="UP000448943">
    <property type="component" value="Unassembled WGS sequence"/>
</dbReference>
<keyword evidence="1" id="KW-0324">Glycolysis</keyword>
<feature type="active site" description="Proton donor/acceptor" evidence="3">
    <location>
        <position position="84"/>
    </location>
</feature>
<evidence type="ECO:0000256" key="5">
    <source>
        <dbReference type="PIRSR" id="PIRSR613078-3"/>
    </source>
</evidence>
<keyword evidence="2" id="KW-0413">Isomerase</keyword>
<dbReference type="PROSITE" id="PS00175">
    <property type="entry name" value="PG_MUTASE"/>
    <property type="match status" value="1"/>
</dbReference>
<dbReference type="Pfam" id="PF00300">
    <property type="entry name" value="His_Phos_1"/>
    <property type="match status" value="1"/>
</dbReference>
<reference evidence="6 7" key="1">
    <citation type="submission" date="2019-01" db="EMBL/GenBank/DDBJ databases">
        <title>Chengkuizengella sp. nov., isolated from deep-sea sediment of East Pacific Ocean.</title>
        <authorList>
            <person name="Yang J."/>
            <person name="Lai Q."/>
            <person name="Shao Z."/>
        </authorList>
    </citation>
    <scope>NUCLEOTIDE SEQUENCE [LARGE SCALE GENOMIC DNA]</scope>
    <source>
        <strain evidence="6 7">YPA3-1-1</strain>
    </source>
</reference>
<dbReference type="SMART" id="SM00855">
    <property type="entry name" value="PGAM"/>
    <property type="match status" value="1"/>
</dbReference>
<dbReference type="PANTHER" id="PTHR48100:SF1">
    <property type="entry name" value="HISTIDINE PHOSPHATASE FAMILY PROTEIN-RELATED"/>
    <property type="match status" value="1"/>
</dbReference>
<dbReference type="InterPro" id="IPR013078">
    <property type="entry name" value="His_Pase_superF_clade-1"/>
</dbReference>
<dbReference type="CDD" id="cd07067">
    <property type="entry name" value="HP_PGM_like"/>
    <property type="match status" value="1"/>
</dbReference>
<dbReference type="PANTHER" id="PTHR48100">
    <property type="entry name" value="BROAD-SPECIFICITY PHOSPHATASE YOR283W-RELATED"/>
    <property type="match status" value="1"/>
</dbReference>
<dbReference type="InterPro" id="IPR050275">
    <property type="entry name" value="PGM_Phosphatase"/>
</dbReference>
<dbReference type="EMBL" id="SIJB01000007">
    <property type="protein sequence ID" value="NBI28029.1"/>
    <property type="molecule type" value="Genomic_DNA"/>
</dbReference>
<dbReference type="RefSeq" id="WP_160644545.1">
    <property type="nucleotide sequence ID" value="NZ_SIJB01000007.1"/>
</dbReference>
<feature type="site" description="Transition state stabilizer" evidence="5">
    <location>
        <position position="152"/>
    </location>
</feature>
<protein>
    <submittedName>
        <fullName evidence="6">Histidine phosphatase family protein</fullName>
    </submittedName>
</protein>